<sequence>MSKTKQQIKVILLDPDGKLVNIARDAPTDLQQRQYMSTLKDSNATSCTFDWYDAQALDAKYLENYACSFVSTAANFLNEPIGFGAPQKPNPYYFTQCQKCLCIILTNRDIGKRLVSVNPEPQCNHYNYTQALPTTEFMGDALEIMNEHLHLLPHDDAQNMISYANLCAEIKGDTTDFWT</sequence>
<evidence type="ECO:0000313" key="2">
    <source>
        <dbReference type="EMBL" id="CAF2065813.1"/>
    </source>
</evidence>
<accession>A0A815H5E9</accession>
<proteinExistence type="predicted"/>
<reference evidence="1" key="1">
    <citation type="submission" date="2021-02" db="EMBL/GenBank/DDBJ databases">
        <authorList>
            <person name="Nowell W R."/>
        </authorList>
    </citation>
    <scope>NUCLEOTIDE SEQUENCE</scope>
</reference>
<dbReference type="EMBL" id="CAJOBH010136588">
    <property type="protein sequence ID" value="CAF4784858.1"/>
    <property type="molecule type" value="Genomic_DNA"/>
</dbReference>
<evidence type="ECO:0000313" key="1">
    <source>
        <dbReference type="EMBL" id="CAF1347652.1"/>
    </source>
</evidence>
<evidence type="ECO:0000313" key="3">
    <source>
        <dbReference type="EMBL" id="CAF4784858.1"/>
    </source>
</evidence>
<gene>
    <name evidence="3" type="ORF">BYL167_LOCUS47470</name>
    <name evidence="1" type="ORF">CJN711_LOCUS19257</name>
    <name evidence="2" type="ORF">MBJ925_LOCUS15763</name>
</gene>
<dbReference type="Proteomes" id="UP000663855">
    <property type="component" value="Unassembled WGS sequence"/>
</dbReference>
<dbReference type="Proteomes" id="UP000663824">
    <property type="component" value="Unassembled WGS sequence"/>
</dbReference>
<comment type="caution">
    <text evidence="1">The sequence shown here is derived from an EMBL/GenBank/DDBJ whole genome shotgun (WGS) entry which is preliminary data.</text>
</comment>
<dbReference type="EMBL" id="CAJNRE010007506">
    <property type="protein sequence ID" value="CAF2065813.1"/>
    <property type="molecule type" value="Genomic_DNA"/>
</dbReference>
<dbReference type="AlphaFoldDB" id="A0A815H5E9"/>
<dbReference type="EMBL" id="CAJNOV010009015">
    <property type="protein sequence ID" value="CAF1347652.1"/>
    <property type="molecule type" value="Genomic_DNA"/>
</dbReference>
<name>A0A815H5E9_9BILA</name>
<organism evidence="1 4">
    <name type="scientific">Rotaria magnacalcarata</name>
    <dbReference type="NCBI Taxonomy" id="392030"/>
    <lineage>
        <taxon>Eukaryota</taxon>
        <taxon>Metazoa</taxon>
        <taxon>Spiralia</taxon>
        <taxon>Gnathifera</taxon>
        <taxon>Rotifera</taxon>
        <taxon>Eurotatoria</taxon>
        <taxon>Bdelloidea</taxon>
        <taxon>Philodinida</taxon>
        <taxon>Philodinidae</taxon>
        <taxon>Rotaria</taxon>
    </lineage>
</organism>
<evidence type="ECO:0000313" key="4">
    <source>
        <dbReference type="Proteomes" id="UP000663855"/>
    </source>
</evidence>
<dbReference type="Proteomes" id="UP000681967">
    <property type="component" value="Unassembled WGS sequence"/>
</dbReference>
<protein>
    <submittedName>
        <fullName evidence="1">Uncharacterized protein</fullName>
    </submittedName>
</protein>